<dbReference type="Proteomes" id="UP000585507">
    <property type="component" value="Unassembled WGS sequence"/>
</dbReference>
<dbReference type="AlphaFoldDB" id="A0A7W8UA54"/>
<name>A0A7W8UA54_9HYPH</name>
<evidence type="ECO:0000313" key="2">
    <source>
        <dbReference type="EMBL" id="MBB5535651.1"/>
    </source>
</evidence>
<proteinExistence type="predicted"/>
<evidence type="ECO:0000313" key="3">
    <source>
        <dbReference type="Proteomes" id="UP000585507"/>
    </source>
</evidence>
<comment type="caution">
    <text evidence="2">The sequence shown here is derived from an EMBL/GenBank/DDBJ whole genome shotgun (WGS) entry which is preliminary data.</text>
</comment>
<gene>
    <name evidence="2" type="ORF">GGD55_002355</name>
</gene>
<evidence type="ECO:0000256" key="1">
    <source>
        <dbReference type="SAM" id="Phobius"/>
    </source>
</evidence>
<keyword evidence="1" id="KW-0472">Membrane</keyword>
<accession>A0A7W8UA54</accession>
<reference evidence="2 3" key="1">
    <citation type="submission" date="2020-08" db="EMBL/GenBank/DDBJ databases">
        <title>Genomic Encyclopedia of Type Strains, Phase IV (KMG-V): Genome sequencing to study the core and pangenomes of soil and plant-associated prokaryotes.</title>
        <authorList>
            <person name="Whitman W."/>
        </authorList>
    </citation>
    <scope>NUCLEOTIDE SEQUENCE [LARGE SCALE GENOMIC DNA]</scope>
    <source>
        <strain evidence="2 3">SEMIA 4084</strain>
    </source>
</reference>
<sequence>MVGERRFRKRFLLGLLGLEKEKLAAAIAAEANLIPAAATNRVDRLSGFRSVDWVAGAVLVLATLVVGDWPKPEAR</sequence>
<feature type="transmembrane region" description="Helical" evidence="1">
    <location>
        <begin position="50"/>
        <end position="69"/>
    </location>
</feature>
<dbReference type="EMBL" id="JACHBK010000005">
    <property type="protein sequence ID" value="MBB5535651.1"/>
    <property type="molecule type" value="Genomic_DNA"/>
</dbReference>
<protein>
    <submittedName>
        <fullName evidence="2">Uncharacterized protein</fullName>
    </submittedName>
</protein>
<keyword evidence="1" id="KW-0812">Transmembrane</keyword>
<keyword evidence="1" id="KW-1133">Transmembrane helix</keyword>
<keyword evidence="3" id="KW-1185">Reference proteome</keyword>
<organism evidence="2 3">
    <name type="scientific">Rhizobium giardinii</name>
    <dbReference type="NCBI Taxonomy" id="56731"/>
    <lineage>
        <taxon>Bacteria</taxon>
        <taxon>Pseudomonadati</taxon>
        <taxon>Pseudomonadota</taxon>
        <taxon>Alphaproteobacteria</taxon>
        <taxon>Hyphomicrobiales</taxon>
        <taxon>Rhizobiaceae</taxon>
        <taxon>Rhizobium/Agrobacterium group</taxon>
        <taxon>Rhizobium</taxon>
    </lineage>
</organism>